<keyword evidence="1" id="KW-0479">Metal-binding</keyword>
<dbReference type="FunFam" id="3.30.160.60:FF:000624">
    <property type="entry name" value="zinc finger protein 697"/>
    <property type="match status" value="1"/>
</dbReference>
<feature type="domain" description="C2H2-type" evidence="7">
    <location>
        <begin position="291"/>
        <end position="318"/>
    </location>
</feature>
<evidence type="ECO:0000256" key="6">
    <source>
        <dbReference type="PROSITE-ProRule" id="PRU00042"/>
    </source>
</evidence>
<evidence type="ECO:0000256" key="3">
    <source>
        <dbReference type="ARBA" id="ARBA00022771"/>
    </source>
</evidence>
<evidence type="ECO:0000256" key="1">
    <source>
        <dbReference type="ARBA" id="ARBA00022723"/>
    </source>
</evidence>
<keyword evidence="2" id="KW-0677">Repeat</keyword>
<dbReference type="Pfam" id="PF13912">
    <property type="entry name" value="zf-C2H2_6"/>
    <property type="match status" value="1"/>
</dbReference>
<reference evidence="8 9" key="1">
    <citation type="submission" date="2024-06" db="EMBL/GenBank/DDBJ databases">
        <title>A chromosome-level genome assembly of beet webworm, Loxostege sticticalis.</title>
        <authorList>
            <person name="Zhang Y."/>
        </authorList>
    </citation>
    <scope>NUCLEOTIDE SEQUENCE [LARGE SCALE GENOMIC DNA]</scope>
    <source>
        <strain evidence="8">AQ028</strain>
        <tissue evidence="8">Male pupae</tissue>
    </source>
</reference>
<organism evidence="8 9">
    <name type="scientific">Loxostege sticticalis</name>
    <name type="common">Beet webworm moth</name>
    <dbReference type="NCBI Taxonomy" id="481309"/>
    <lineage>
        <taxon>Eukaryota</taxon>
        <taxon>Metazoa</taxon>
        <taxon>Ecdysozoa</taxon>
        <taxon>Arthropoda</taxon>
        <taxon>Hexapoda</taxon>
        <taxon>Insecta</taxon>
        <taxon>Pterygota</taxon>
        <taxon>Neoptera</taxon>
        <taxon>Endopterygota</taxon>
        <taxon>Lepidoptera</taxon>
        <taxon>Glossata</taxon>
        <taxon>Ditrysia</taxon>
        <taxon>Pyraloidea</taxon>
        <taxon>Crambidae</taxon>
        <taxon>Pyraustinae</taxon>
        <taxon>Loxostege</taxon>
    </lineage>
</organism>
<feature type="domain" description="C2H2-type" evidence="7">
    <location>
        <begin position="263"/>
        <end position="290"/>
    </location>
</feature>
<accession>A0ABD0S3G8</accession>
<gene>
    <name evidence="8" type="ORF">ABMA28_013063</name>
</gene>
<protein>
    <recommendedName>
        <fullName evidence="7">C2H2-type domain-containing protein</fullName>
    </recommendedName>
</protein>
<dbReference type="PROSITE" id="PS50157">
    <property type="entry name" value="ZINC_FINGER_C2H2_2"/>
    <property type="match status" value="7"/>
</dbReference>
<evidence type="ECO:0000256" key="2">
    <source>
        <dbReference type="ARBA" id="ARBA00022737"/>
    </source>
</evidence>
<proteinExistence type="predicted"/>
<feature type="domain" description="C2H2-type" evidence="7">
    <location>
        <begin position="206"/>
        <end position="234"/>
    </location>
</feature>
<dbReference type="InterPro" id="IPR036236">
    <property type="entry name" value="Znf_C2H2_sf"/>
</dbReference>
<keyword evidence="3 6" id="KW-0863">Zinc-finger</keyword>
<dbReference type="PANTHER" id="PTHR24393:SF34">
    <property type="entry name" value="PR_SET DOMAIN 13"/>
    <property type="match status" value="1"/>
</dbReference>
<evidence type="ECO:0000313" key="8">
    <source>
        <dbReference type="EMBL" id="KAL0808625.1"/>
    </source>
</evidence>
<evidence type="ECO:0000256" key="5">
    <source>
        <dbReference type="ARBA" id="ARBA00023242"/>
    </source>
</evidence>
<name>A0ABD0S3G8_LOXSC</name>
<dbReference type="PANTHER" id="PTHR24393">
    <property type="entry name" value="ZINC FINGER PROTEIN"/>
    <property type="match status" value="1"/>
</dbReference>
<dbReference type="AlphaFoldDB" id="A0ABD0S3G8"/>
<dbReference type="SMART" id="SM00355">
    <property type="entry name" value="ZnF_C2H2"/>
    <property type="match status" value="9"/>
</dbReference>
<evidence type="ECO:0000313" key="9">
    <source>
        <dbReference type="Proteomes" id="UP001549921"/>
    </source>
</evidence>
<keyword evidence="4" id="KW-0862">Zinc</keyword>
<dbReference type="Proteomes" id="UP001549921">
    <property type="component" value="Unassembled WGS sequence"/>
</dbReference>
<dbReference type="GO" id="GO:0008270">
    <property type="term" value="F:zinc ion binding"/>
    <property type="evidence" value="ECO:0007669"/>
    <property type="project" value="UniProtKB-KW"/>
</dbReference>
<sequence>MSQKVTARLNATIILQNTTAYPFKLPRHEMVCLYCADGFDKPSIFRQHMETDHLQVEVDKIFYKMKETASLKVDCTALQCRRCKDSFTTLEDIAQHLYDVHDLTELNTLTHLGVIPFVFKNDRFDCAVCTFKFSNIRALSRHTQSHFLNVPCKLCGNVYGSEVSLLQHMRINHGTTRPTCKRCKLEFDFPEDLKTHLLESKACCSHKCSICREKFYSWSMKETHMEEVHGKKKSFPCVECETVFEKRDALRVHFVIEHTNDYHECSFCSKKFHTKPALQRHMISHTREKNYSCGVCGKAFFRKSTLNLHMWIHSDVKKYECEMCTKQFNQKIVWKKHIETYHPELLDETS</sequence>
<evidence type="ECO:0000256" key="4">
    <source>
        <dbReference type="ARBA" id="ARBA00022833"/>
    </source>
</evidence>
<dbReference type="EMBL" id="JBEDNZ010000031">
    <property type="protein sequence ID" value="KAL0808625.1"/>
    <property type="molecule type" value="Genomic_DNA"/>
</dbReference>
<dbReference type="PROSITE" id="PS00028">
    <property type="entry name" value="ZINC_FINGER_C2H2_1"/>
    <property type="match status" value="9"/>
</dbReference>
<feature type="domain" description="C2H2-type" evidence="7">
    <location>
        <begin position="150"/>
        <end position="178"/>
    </location>
</feature>
<dbReference type="Pfam" id="PF00096">
    <property type="entry name" value="zf-C2H2"/>
    <property type="match status" value="1"/>
</dbReference>
<dbReference type="InterPro" id="IPR013087">
    <property type="entry name" value="Znf_C2H2_type"/>
</dbReference>
<feature type="domain" description="C2H2-type" evidence="7">
    <location>
        <begin position="124"/>
        <end position="151"/>
    </location>
</feature>
<dbReference type="Pfam" id="PF13894">
    <property type="entry name" value="zf-C2H2_4"/>
    <property type="match status" value="1"/>
</dbReference>
<comment type="caution">
    <text evidence="8">The sequence shown here is derived from an EMBL/GenBank/DDBJ whole genome shotgun (WGS) entry which is preliminary data.</text>
</comment>
<feature type="domain" description="C2H2-type" evidence="7">
    <location>
        <begin position="235"/>
        <end position="263"/>
    </location>
</feature>
<dbReference type="Gene3D" id="3.30.160.60">
    <property type="entry name" value="Classic Zinc Finger"/>
    <property type="match status" value="6"/>
</dbReference>
<keyword evidence="5" id="KW-0539">Nucleus</keyword>
<evidence type="ECO:0000259" key="7">
    <source>
        <dbReference type="PROSITE" id="PS50157"/>
    </source>
</evidence>
<dbReference type="SUPFAM" id="SSF57667">
    <property type="entry name" value="beta-beta-alpha zinc fingers"/>
    <property type="match status" value="4"/>
</dbReference>
<feature type="domain" description="C2H2-type" evidence="7">
    <location>
        <begin position="319"/>
        <end position="342"/>
    </location>
</feature>